<evidence type="ECO:0000313" key="2">
    <source>
        <dbReference type="EMBL" id="WHX48408.1"/>
    </source>
</evidence>
<protein>
    <recommendedName>
        <fullName evidence="4">SigmaY antisigma factor component</fullName>
    </recommendedName>
</protein>
<organism evidence="2 3">
    <name type="scientific">Paenibacillus woosongensis</name>
    <dbReference type="NCBI Taxonomy" id="307580"/>
    <lineage>
        <taxon>Bacteria</taxon>
        <taxon>Bacillati</taxon>
        <taxon>Bacillota</taxon>
        <taxon>Bacilli</taxon>
        <taxon>Bacillales</taxon>
        <taxon>Paenibacillaceae</taxon>
        <taxon>Paenibacillus</taxon>
    </lineage>
</organism>
<dbReference type="AlphaFoldDB" id="A0AA95IAM1"/>
<feature type="transmembrane region" description="Helical" evidence="1">
    <location>
        <begin position="16"/>
        <end position="35"/>
    </location>
</feature>
<accession>A0AA95IAM1</accession>
<keyword evidence="1" id="KW-0472">Membrane</keyword>
<evidence type="ECO:0000256" key="1">
    <source>
        <dbReference type="SAM" id="Phobius"/>
    </source>
</evidence>
<sequence>MKWNWPTVNSEPLPPWWVLCLLALLLLAQGTWMFIDARKRGRKAWFWGLWGVVNLPSPLIVYLLVVVWGDYRKAKRKTGE</sequence>
<feature type="transmembrane region" description="Helical" evidence="1">
    <location>
        <begin position="47"/>
        <end position="68"/>
    </location>
</feature>
<evidence type="ECO:0008006" key="4">
    <source>
        <dbReference type="Google" id="ProtNLM"/>
    </source>
</evidence>
<gene>
    <name evidence="2" type="ORF">QNH46_20400</name>
</gene>
<proteinExistence type="predicted"/>
<dbReference type="KEGG" id="pwn:QNH46_20400"/>
<name>A0AA95IAM1_9BACL</name>
<keyword evidence="1" id="KW-1133">Transmembrane helix</keyword>
<keyword evidence="1" id="KW-0812">Transmembrane</keyword>
<reference evidence="2" key="1">
    <citation type="submission" date="2023-05" db="EMBL/GenBank/DDBJ databases">
        <title>Comparative genomics of Bacillaceae isolates and their secondary metabolite potential.</title>
        <authorList>
            <person name="Song L."/>
            <person name="Nielsen L.J."/>
            <person name="Mohite O."/>
            <person name="Xu X."/>
            <person name="Weber T."/>
            <person name="Kovacs A.T."/>
        </authorList>
    </citation>
    <scope>NUCLEOTIDE SEQUENCE</scope>
    <source>
        <strain evidence="2">B2_4</strain>
    </source>
</reference>
<evidence type="ECO:0000313" key="3">
    <source>
        <dbReference type="Proteomes" id="UP001177943"/>
    </source>
</evidence>
<dbReference type="Proteomes" id="UP001177943">
    <property type="component" value="Chromosome"/>
</dbReference>
<dbReference type="RefSeq" id="WP_283925786.1">
    <property type="nucleotide sequence ID" value="NZ_CP126084.1"/>
</dbReference>
<dbReference type="EMBL" id="CP126084">
    <property type="protein sequence ID" value="WHX48408.1"/>
    <property type="molecule type" value="Genomic_DNA"/>
</dbReference>